<gene>
    <name evidence="1" type="ORF">Ssi02_67730</name>
</gene>
<dbReference type="AlphaFoldDB" id="A0A919VBI1"/>
<organism evidence="1 2">
    <name type="scientific">Sinosporangium siamense</name>
    <dbReference type="NCBI Taxonomy" id="1367973"/>
    <lineage>
        <taxon>Bacteria</taxon>
        <taxon>Bacillati</taxon>
        <taxon>Actinomycetota</taxon>
        <taxon>Actinomycetes</taxon>
        <taxon>Streptosporangiales</taxon>
        <taxon>Streptosporangiaceae</taxon>
        <taxon>Sinosporangium</taxon>
    </lineage>
</organism>
<dbReference type="SUPFAM" id="SSF143744">
    <property type="entry name" value="GlcG-like"/>
    <property type="match status" value="1"/>
</dbReference>
<protein>
    <recommendedName>
        <fullName evidence="3">Heme-binding protein</fullName>
    </recommendedName>
</protein>
<dbReference type="InterPro" id="IPR038084">
    <property type="entry name" value="PduO/GlcC-like_sf"/>
</dbReference>
<proteinExistence type="predicted"/>
<comment type="caution">
    <text evidence="1">The sequence shown here is derived from an EMBL/GenBank/DDBJ whole genome shotgun (WGS) entry which is preliminary data.</text>
</comment>
<dbReference type="Gene3D" id="3.30.450.150">
    <property type="entry name" value="Haem-degrading domain"/>
    <property type="match status" value="1"/>
</dbReference>
<dbReference type="Proteomes" id="UP000606172">
    <property type="component" value="Unassembled WGS sequence"/>
</dbReference>
<evidence type="ECO:0008006" key="3">
    <source>
        <dbReference type="Google" id="ProtNLM"/>
    </source>
</evidence>
<dbReference type="InterPro" id="IPR052517">
    <property type="entry name" value="GlcG_carb_metab_protein"/>
</dbReference>
<accession>A0A919VBI1</accession>
<dbReference type="PANTHER" id="PTHR34309:SF1">
    <property type="entry name" value="PROTEIN GLCG"/>
    <property type="match status" value="1"/>
</dbReference>
<sequence>MTQHITRTVVSGRRALTAVEAALHHAGDVRITVVVVDRAGVLVAACRHEDALPATSDLALAKARAAAGFAKPAEALAGVVQPGAPYFGLPAAVAAPIATFAGGLPLLDDGYCFGAVGVSGGTGEQDADIARVAVSAYLDQAQPSADPAHSNE</sequence>
<evidence type="ECO:0000313" key="2">
    <source>
        <dbReference type="Proteomes" id="UP000606172"/>
    </source>
</evidence>
<dbReference type="RefSeq" id="WP_204031536.1">
    <property type="nucleotide sequence ID" value="NZ_BOOW01000045.1"/>
</dbReference>
<name>A0A919VBI1_9ACTN</name>
<keyword evidence="2" id="KW-1185">Reference proteome</keyword>
<evidence type="ECO:0000313" key="1">
    <source>
        <dbReference type="EMBL" id="GII96542.1"/>
    </source>
</evidence>
<dbReference type="Pfam" id="PF03928">
    <property type="entry name" value="HbpS-like"/>
    <property type="match status" value="1"/>
</dbReference>
<dbReference type="PANTHER" id="PTHR34309">
    <property type="entry name" value="SLR1406 PROTEIN"/>
    <property type="match status" value="1"/>
</dbReference>
<dbReference type="EMBL" id="BOOW01000045">
    <property type="protein sequence ID" value="GII96542.1"/>
    <property type="molecule type" value="Genomic_DNA"/>
</dbReference>
<dbReference type="InterPro" id="IPR005624">
    <property type="entry name" value="PduO/GlcC-like"/>
</dbReference>
<reference evidence="1" key="1">
    <citation type="submission" date="2021-01" db="EMBL/GenBank/DDBJ databases">
        <title>Whole genome shotgun sequence of Sinosporangium siamense NBRC 109515.</title>
        <authorList>
            <person name="Komaki H."/>
            <person name="Tamura T."/>
        </authorList>
    </citation>
    <scope>NUCLEOTIDE SEQUENCE</scope>
    <source>
        <strain evidence="1">NBRC 109515</strain>
    </source>
</reference>